<dbReference type="InterPro" id="IPR027417">
    <property type="entry name" value="P-loop_NTPase"/>
</dbReference>
<feature type="domain" description="ABC transporter" evidence="13">
    <location>
        <begin position="617"/>
        <end position="845"/>
    </location>
</feature>
<feature type="transmembrane region" description="Helical" evidence="12">
    <location>
        <begin position="903"/>
        <end position="922"/>
    </location>
</feature>
<dbReference type="PANTHER" id="PTHR24223">
    <property type="entry name" value="ATP-BINDING CASSETTE SUB-FAMILY C"/>
    <property type="match status" value="1"/>
</dbReference>
<feature type="region of interest" description="Disordered" evidence="11">
    <location>
        <begin position="861"/>
        <end position="888"/>
    </location>
</feature>
<keyword evidence="5 12" id="KW-0812">Transmembrane</keyword>
<evidence type="ECO:0000256" key="3">
    <source>
        <dbReference type="ARBA" id="ARBA00022448"/>
    </source>
</evidence>
<comment type="similarity">
    <text evidence="2">Belongs to the ABC transporter superfamily. ABCC family. Conjugate transporter (TC 3.A.1.208) subfamily.</text>
</comment>
<dbReference type="EMBL" id="JXNT01000026">
    <property type="protein sequence ID" value="ODM14417.1"/>
    <property type="molecule type" value="Genomic_DNA"/>
</dbReference>
<feature type="transmembrane region" description="Helical" evidence="12">
    <location>
        <begin position="405"/>
        <end position="426"/>
    </location>
</feature>
<keyword evidence="9 12" id="KW-0472">Membrane</keyword>
<evidence type="ECO:0000259" key="13">
    <source>
        <dbReference type="PROSITE" id="PS50893"/>
    </source>
</evidence>
<evidence type="ECO:0000313" key="15">
    <source>
        <dbReference type="EMBL" id="ODM14417.1"/>
    </source>
</evidence>
<dbReference type="InterPro" id="IPR003593">
    <property type="entry name" value="AAA+_ATPase"/>
</dbReference>
<protein>
    <recommendedName>
        <fullName evidence="17">P-loop containing nucleoside triphosphate hydrolase protein</fullName>
    </recommendedName>
</protein>
<feature type="transmembrane region" description="Helical" evidence="12">
    <location>
        <begin position="132"/>
        <end position="151"/>
    </location>
</feature>
<dbReference type="Pfam" id="PF00005">
    <property type="entry name" value="ABC_tran"/>
    <property type="match status" value="2"/>
</dbReference>
<dbReference type="PANTHER" id="PTHR24223:SF399">
    <property type="entry name" value="ABC TRANSPORTER ATNG"/>
    <property type="match status" value="1"/>
</dbReference>
<feature type="transmembrane region" description="Helical" evidence="12">
    <location>
        <begin position="65"/>
        <end position="89"/>
    </location>
</feature>
<evidence type="ECO:0000256" key="11">
    <source>
        <dbReference type="SAM" id="MobiDB-lite"/>
    </source>
</evidence>
<feature type="transmembrane region" description="Helical" evidence="12">
    <location>
        <begin position="101"/>
        <end position="120"/>
    </location>
</feature>
<evidence type="ECO:0000256" key="1">
    <source>
        <dbReference type="ARBA" id="ARBA00004651"/>
    </source>
</evidence>
<sequence length="1488" mass="163615">MVLAACLEADSSFGPSVPPGCRSGFDFTLYFEQIVLSIVPAALFLVFGAVRLARLLRASIITAPSWIHTVKLGTISALVALRLVLLVLWCLPSSARNDASIPSAALSLATVLAIALISHYEHTRSIRPSAVLNIYLFFSVLCDATQARTLWLRHVAISIPAVFTAALAIQLGIVYLEAREKSLIPGGVEEKLTPESTSSVYNLSVFWWLNRLFLRGYRKPLALDDLYPLETNLASKKLGDGIAKAWSQTKQSRTHSLLVAVSSALRWPLLTPIPARLALIGFKYCQPFLLSAAVDYVDRARGNRSQNVGYGLIGATGLIYLGTALSTGIYNFKVYRTTTMLRGSLVSIIYKKTLKIRLSDAKKSAAITLASSDVDRIGLSLESAHEIWASSVESIIAIVLLERQLGWACIAPVLLAFFATASNTWIARYIPGRQREWSAAIQKRVTMTSSVLRNMNSVKMTGLSDTVETIIQNARVYELDLSKRYRSFFAYMSILASIPVQLSSPFTFLIFITGVQWYGGQVSTSRVFSSLSLIQLLTTPLQKVLSSFPTFAASLGSFARIQTYLLLDDRVDGRILDTDSISSPPSTPPGTHRNDMELQSMVLKRGESSQPGQYHAVSCRDGGFAALPGGKIILHNIDLECAVGSLTMVIGSIGSGKTMLLNAILGEVEISQGCLQSQFSQIAYCPQTPWVINASIRENILDHTPYDKKWYEKVLWCCALDEDIFYMADGDETTVGSRGITLSGGQKQRLSLARAVYARKNLMLLDDVLSALDARTEKLVFERLFSQHGLFRSHNTTVILVGHAVHQICAMDIIIVLENDGKIIQQGTFECLSSQDGYVKYLLQNLTSEKAVADGIPESKLGDASSETSRKRAQITTASVSSDGKKKRAPSDTAVFAYYFKSIGAWLAFVFLITAVISTFCTNFPQIWVQWWTMSRLSNNESFLGAFFGFAVAAIFTNAASIWCMMIIIVPISAAKLHWQLLHAVLCAPLSFFSSTDSGVTLNRFSQDMSLINSRLPVSTMQATTMALQTLAQIGLMATGSTYFAVFIPVVMVATWLLQKFYLRTSRQLRLLDLEQKSPLFSSISETLEGLPIIRAFGRQAEYEARNQERLDTSQRPVYLLYCIQRWLNFVLDLIVAALAVLLMTLATQLPNSTSGASLSVALLNVLNLSQSLAQFIYYYTDLETSLQAVARVKDYVETTEPEDSSLTGGALTSPPEDWPTQGSIEFRDTTASYTMTSGAVVNGVSFYIQPGHKIGICGRTGSGKSSLLSALFRMMELRGGGIYVDNIDLSTIPRQTVRSRLTAIPQEPFFLPGTVRFNMSPSGTVANNQIITALEKVGLWPLIQQHGGLDSNIDTLSLSQGQQQLFCLARAMLRPGMVLVLDEATSNVDWETDDKIQKVIREEFQNRTILTVAHRLTTILDSDQVIVMGHGTVLEAGPPDELLAQRGHFWELYDAQTGGQSFNSMAIPHEPKAGTQPAASYPYGFLR</sequence>
<keyword evidence="3" id="KW-0813">Transport</keyword>
<dbReference type="CDD" id="cd03244">
    <property type="entry name" value="ABCC_MRP_domain2"/>
    <property type="match status" value="1"/>
</dbReference>
<dbReference type="Gene3D" id="3.40.50.300">
    <property type="entry name" value="P-loop containing nucleotide triphosphate hydrolases"/>
    <property type="match status" value="2"/>
</dbReference>
<evidence type="ECO:0000256" key="10">
    <source>
        <dbReference type="ARBA" id="ARBA00023180"/>
    </source>
</evidence>
<dbReference type="FunFam" id="3.40.50.300:FF:000838">
    <property type="entry name" value="ABC multidrug transporter (Eurofung)"/>
    <property type="match status" value="1"/>
</dbReference>
<feature type="region of interest" description="Disordered" evidence="11">
    <location>
        <begin position="1201"/>
        <end position="1222"/>
    </location>
</feature>
<dbReference type="STRING" id="573508.A0A1E3B0G3"/>
<feature type="transmembrane region" description="Helical" evidence="12">
    <location>
        <begin position="943"/>
        <end position="971"/>
    </location>
</feature>
<feature type="transmembrane region" description="Helical" evidence="12">
    <location>
        <begin position="488"/>
        <end position="518"/>
    </location>
</feature>
<dbReference type="InterPro" id="IPR050173">
    <property type="entry name" value="ABC_transporter_C-like"/>
</dbReference>
<dbReference type="CDD" id="cd03250">
    <property type="entry name" value="ABCC_MRP_domain1"/>
    <property type="match status" value="1"/>
</dbReference>
<dbReference type="PROSITE" id="PS00211">
    <property type="entry name" value="ABC_TRANSPORTER_1"/>
    <property type="match status" value="2"/>
</dbReference>
<evidence type="ECO:0000256" key="7">
    <source>
        <dbReference type="ARBA" id="ARBA00022840"/>
    </source>
</evidence>
<evidence type="ECO:0000256" key="4">
    <source>
        <dbReference type="ARBA" id="ARBA00022475"/>
    </source>
</evidence>
<keyword evidence="4" id="KW-1003">Cell membrane</keyword>
<evidence type="ECO:0000256" key="12">
    <source>
        <dbReference type="SAM" id="Phobius"/>
    </source>
</evidence>
<evidence type="ECO:0000256" key="2">
    <source>
        <dbReference type="ARBA" id="ARBA00009726"/>
    </source>
</evidence>
<evidence type="ECO:0000256" key="5">
    <source>
        <dbReference type="ARBA" id="ARBA00022692"/>
    </source>
</evidence>
<evidence type="ECO:0000256" key="8">
    <source>
        <dbReference type="ARBA" id="ARBA00022989"/>
    </source>
</evidence>
<dbReference type="Pfam" id="PF00664">
    <property type="entry name" value="ABC_membrane"/>
    <property type="match status" value="2"/>
</dbReference>
<organism evidence="15 16">
    <name type="scientific">Aspergillus cristatus</name>
    <name type="common">Chinese Fuzhuan brick tea-fermentation fungus</name>
    <name type="synonym">Eurotium cristatum</name>
    <dbReference type="NCBI Taxonomy" id="573508"/>
    <lineage>
        <taxon>Eukaryota</taxon>
        <taxon>Fungi</taxon>
        <taxon>Dikarya</taxon>
        <taxon>Ascomycota</taxon>
        <taxon>Pezizomycotina</taxon>
        <taxon>Eurotiomycetes</taxon>
        <taxon>Eurotiomycetidae</taxon>
        <taxon>Eurotiales</taxon>
        <taxon>Aspergillaceae</taxon>
        <taxon>Aspergillus</taxon>
        <taxon>Aspergillus subgen. Aspergillus</taxon>
    </lineage>
</organism>
<evidence type="ECO:0000256" key="6">
    <source>
        <dbReference type="ARBA" id="ARBA00022741"/>
    </source>
</evidence>
<keyword evidence="6" id="KW-0547">Nucleotide-binding</keyword>
<dbReference type="InterPro" id="IPR003439">
    <property type="entry name" value="ABC_transporter-like_ATP-bd"/>
</dbReference>
<feature type="transmembrane region" description="Helical" evidence="12">
    <location>
        <begin position="1042"/>
        <end position="1063"/>
    </location>
</feature>
<dbReference type="GO" id="GO:0005524">
    <property type="term" value="F:ATP binding"/>
    <property type="evidence" value="ECO:0007669"/>
    <property type="project" value="UniProtKB-KW"/>
</dbReference>
<evidence type="ECO:0000256" key="9">
    <source>
        <dbReference type="ARBA" id="ARBA00023136"/>
    </source>
</evidence>
<feature type="domain" description="ABC transporter" evidence="13">
    <location>
        <begin position="1225"/>
        <end position="1456"/>
    </location>
</feature>
<gene>
    <name evidence="15" type="ORF">SI65_10152</name>
</gene>
<dbReference type="OrthoDB" id="6500128at2759"/>
<dbReference type="GO" id="GO:0005886">
    <property type="term" value="C:plasma membrane"/>
    <property type="evidence" value="ECO:0007669"/>
    <property type="project" value="UniProtKB-SubCell"/>
</dbReference>
<dbReference type="InterPro" id="IPR044746">
    <property type="entry name" value="ABCC_6TM_D1"/>
</dbReference>
<comment type="subcellular location">
    <subcellularLocation>
        <location evidence="1">Cell membrane</location>
        <topology evidence="1">Multi-pass membrane protein</topology>
    </subcellularLocation>
</comment>
<dbReference type="SUPFAM" id="SSF90123">
    <property type="entry name" value="ABC transporter transmembrane region"/>
    <property type="match status" value="2"/>
</dbReference>
<dbReference type="PROSITE" id="PS50893">
    <property type="entry name" value="ABC_TRANSPORTER_2"/>
    <property type="match status" value="2"/>
</dbReference>
<reference evidence="15 16" key="1">
    <citation type="journal article" date="2016" name="BMC Genomics">
        <title>Comparative genomic and transcriptomic analyses of the Fuzhuan brick tea-fermentation fungus Aspergillus cristatus.</title>
        <authorList>
            <person name="Ge Y."/>
            <person name="Wang Y."/>
            <person name="Liu Y."/>
            <person name="Tan Y."/>
            <person name="Ren X."/>
            <person name="Zhang X."/>
            <person name="Hyde K.D."/>
            <person name="Liu Y."/>
            <person name="Liu Z."/>
        </authorList>
    </citation>
    <scope>NUCLEOTIDE SEQUENCE [LARGE SCALE GENOMIC DNA]</scope>
    <source>
        <strain evidence="15 16">GZAAS20.1005</strain>
    </source>
</reference>
<dbReference type="InterPro" id="IPR011527">
    <property type="entry name" value="ABC1_TM_dom"/>
</dbReference>
<dbReference type="GO" id="GO:0140359">
    <property type="term" value="F:ABC-type transporter activity"/>
    <property type="evidence" value="ECO:0007669"/>
    <property type="project" value="InterPro"/>
</dbReference>
<feature type="transmembrane region" description="Helical" evidence="12">
    <location>
        <begin position="1127"/>
        <end position="1147"/>
    </location>
</feature>
<feature type="region of interest" description="Disordered" evidence="11">
    <location>
        <begin position="1469"/>
        <end position="1488"/>
    </location>
</feature>
<accession>A0A1E3B0G3</accession>
<keyword evidence="7" id="KW-0067">ATP-binding</keyword>
<comment type="caution">
    <text evidence="15">The sequence shown here is derived from an EMBL/GenBank/DDBJ whole genome shotgun (WGS) entry which is preliminary data.</text>
</comment>
<dbReference type="CDD" id="cd18579">
    <property type="entry name" value="ABC_6TM_ABCC_D1"/>
    <property type="match status" value="1"/>
</dbReference>
<proteinExistence type="inferred from homology"/>
<dbReference type="InterPro" id="IPR044726">
    <property type="entry name" value="ABCC_6TM_D2"/>
</dbReference>
<dbReference type="VEuPathDB" id="FungiDB:SI65_10152"/>
<dbReference type="InterPro" id="IPR036640">
    <property type="entry name" value="ABC1_TM_sf"/>
</dbReference>
<evidence type="ECO:0008006" key="17">
    <source>
        <dbReference type="Google" id="ProtNLM"/>
    </source>
</evidence>
<evidence type="ECO:0000313" key="16">
    <source>
        <dbReference type="Proteomes" id="UP000094569"/>
    </source>
</evidence>
<feature type="domain" description="ABC transmembrane type-1" evidence="14">
    <location>
        <begin position="909"/>
        <end position="1185"/>
    </location>
</feature>
<dbReference type="SUPFAM" id="SSF52540">
    <property type="entry name" value="P-loop containing nucleoside triphosphate hydrolases"/>
    <property type="match status" value="2"/>
</dbReference>
<keyword evidence="8 12" id="KW-1133">Transmembrane helix</keyword>
<name>A0A1E3B0G3_ASPCR</name>
<dbReference type="SMART" id="SM00382">
    <property type="entry name" value="AAA"/>
    <property type="match status" value="2"/>
</dbReference>
<evidence type="ECO:0000259" key="14">
    <source>
        <dbReference type="PROSITE" id="PS50929"/>
    </source>
</evidence>
<keyword evidence="16" id="KW-1185">Reference proteome</keyword>
<dbReference type="CDD" id="cd18580">
    <property type="entry name" value="ABC_6TM_ABCC_D2"/>
    <property type="match status" value="1"/>
</dbReference>
<dbReference type="InterPro" id="IPR017871">
    <property type="entry name" value="ABC_transporter-like_CS"/>
</dbReference>
<feature type="transmembrane region" description="Helical" evidence="12">
    <location>
        <begin position="157"/>
        <end position="176"/>
    </location>
</feature>
<dbReference type="Proteomes" id="UP000094569">
    <property type="component" value="Unassembled WGS sequence"/>
</dbReference>
<feature type="transmembrane region" description="Helical" evidence="12">
    <location>
        <begin position="308"/>
        <end position="332"/>
    </location>
</feature>
<dbReference type="Pfam" id="PF24357">
    <property type="entry name" value="TMD0_ABC"/>
    <property type="match status" value="1"/>
</dbReference>
<feature type="transmembrane region" description="Helical" evidence="12">
    <location>
        <begin position="34"/>
        <end position="53"/>
    </location>
</feature>
<dbReference type="GO" id="GO:0016887">
    <property type="term" value="F:ATP hydrolysis activity"/>
    <property type="evidence" value="ECO:0007669"/>
    <property type="project" value="InterPro"/>
</dbReference>
<dbReference type="FunFam" id="1.20.1560.10:FF:000055">
    <property type="entry name" value="ABC multidrug transporter (Eurofung)"/>
    <property type="match status" value="1"/>
</dbReference>
<dbReference type="Gene3D" id="1.20.1560.10">
    <property type="entry name" value="ABC transporter type 1, transmembrane domain"/>
    <property type="match status" value="2"/>
</dbReference>
<feature type="domain" description="ABC transmembrane type-1" evidence="14">
    <location>
        <begin position="286"/>
        <end position="553"/>
    </location>
</feature>
<dbReference type="FunFam" id="1.20.1560.10:FF:000066">
    <property type="entry name" value="ABC multidrug transporter (Eurofung)"/>
    <property type="match status" value="1"/>
</dbReference>
<dbReference type="InterPro" id="IPR056227">
    <property type="entry name" value="TMD0_ABC"/>
</dbReference>
<dbReference type="PROSITE" id="PS50929">
    <property type="entry name" value="ABC_TM1F"/>
    <property type="match status" value="2"/>
</dbReference>
<keyword evidence="10" id="KW-0325">Glycoprotein</keyword>